<dbReference type="PATRIC" id="fig|1156913.3.peg.5984"/>
<dbReference type="SUPFAM" id="SSF160631">
    <property type="entry name" value="SMI1/KNR4-like"/>
    <property type="match status" value="1"/>
</dbReference>
<dbReference type="EMBL" id="CP003410">
    <property type="protein sequence ID" value="AGM08451.1"/>
    <property type="molecule type" value="Genomic_DNA"/>
</dbReference>
<dbReference type="Pfam" id="PF14567">
    <property type="entry name" value="SUKH_5"/>
    <property type="match status" value="1"/>
</dbReference>
<evidence type="ECO:0000259" key="1">
    <source>
        <dbReference type="SMART" id="SM00860"/>
    </source>
</evidence>
<dbReference type="RefSeq" id="WP_016336184.1">
    <property type="nucleotide sequence ID" value="NC_021252.1"/>
</dbReference>
<dbReference type="InterPro" id="IPR037883">
    <property type="entry name" value="Knr4/Smi1-like_sf"/>
</dbReference>
<dbReference type="Gene3D" id="3.40.1580.10">
    <property type="entry name" value="SMI1/KNR4-like"/>
    <property type="match status" value="1"/>
</dbReference>
<evidence type="ECO:0000313" key="2">
    <source>
        <dbReference type="EMBL" id="AGM08451.1"/>
    </source>
</evidence>
<dbReference type="HOGENOM" id="CLU_938899_0_0_11"/>
<reference evidence="2 3" key="1">
    <citation type="journal article" date="2013" name="BMC Genomics">
        <title>ContigScape: a Cytoscape plugin facilitating microbial genome gap closing.</title>
        <authorList>
            <person name="Tang B."/>
            <person name="Wang Q."/>
            <person name="Yang M."/>
            <person name="Xie F."/>
            <person name="Zhu Y."/>
            <person name="Zhuo Y."/>
            <person name="Wang S."/>
            <person name="Gao H."/>
            <person name="Ding X."/>
            <person name="Zhang L."/>
            <person name="Zhao G."/>
            <person name="Zheng H."/>
        </authorList>
    </citation>
    <scope>NUCLEOTIDE SEQUENCE [LARGE SCALE GENOMIC DNA]</scope>
    <source>
        <strain evidence="2 3">HCCB10007</strain>
    </source>
</reference>
<gene>
    <name evidence="2" type="ORF">AORI_5868</name>
</gene>
<proteinExistence type="predicted"/>
<accession>R4T7Y0</accession>
<organism evidence="2 3">
    <name type="scientific">Amycolatopsis keratiniphila</name>
    <dbReference type="NCBI Taxonomy" id="129921"/>
    <lineage>
        <taxon>Bacteria</taxon>
        <taxon>Bacillati</taxon>
        <taxon>Actinomycetota</taxon>
        <taxon>Actinomycetes</taxon>
        <taxon>Pseudonocardiales</taxon>
        <taxon>Pseudonocardiaceae</taxon>
        <taxon>Amycolatopsis</taxon>
        <taxon>Amycolatopsis japonica group</taxon>
    </lineage>
</organism>
<dbReference type="SMART" id="SM00860">
    <property type="entry name" value="SMI1_KNR4"/>
    <property type="match status" value="1"/>
</dbReference>
<dbReference type="KEGG" id="aoi:AORI_5868"/>
<sequence length="296" mass="32506">MSVEASERLIELIRANEDISNHADGWDEATISAAERTLGAALPHSYRRLLQEFGTWDVAGEEFIGPLTETLEMRRDYGMPAELILVAFDGMGGVVALDSSQPNDAGEYPVLGWVHHNEPSEKLGDDFGSFALALCARSLYRGRVKLPVGSAGSVAQDLLGLPGARRKPPTVDEVVAAVRCFEAIGFAVPDGVDTDGFLFQYGEVNWGSEPMFAVGFVRQMEIVDADGEHAEYSQVGFEFRCRVDADLRSLGSRAVWWFRGDGVDFADWLASVTGDPVWRILRKKEIAEFVLSQESV</sequence>
<name>R4T7Y0_9PSEU</name>
<dbReference type="AlphaFoldDB" id="R4T7Y0"/>
<keyword evidence="3" id="KW-1185">Reference proteome</keyword>
<dbReference type="InterPro" id="IPR018958">
    <property type="entry name" value="Knr4/Smi1-like_dom"/>
</dbReference>
<protein>
    <recommendedName>
        <fullName evidence="1">Knr4/Smi1-like domain-containing protein</fullName>
    </recommendedName>
</protein>
<feature type="domain" description="Knr4/Smi1-like" evidence="1">
    <location>
        <begin position="25"/>
        <end position="271"/>
    </location>
</feature>
<evidence type="ECO:0000313" key="3">
    <source>
        <dbReference type="Proteomes" id="UP000013968"/>
    </source>
</evidence>
<dbReference type="Proteomes" id="UP000013968">
    <property type="component" value="Chromosome"/>
</dbReference>